<comment type="caution">
    <text evidence="1">The sequence shown here is derived from an EMBL/GenBank/DDBJ whole genome shotgun (WGS) entry which is preliminary data.</text>
</comment>
<dbReference type="EMBL" id="LXQA010082379">
    <property type="protein sequence ID" value="MCI12008.1"/>
    <property type="molecule type" value="Genomic_DNA"/>
</dbReference>
<evidence type="ECO:0000313" key="1">
    <source>
        <dbReference type="EMBL" id="MCI12008.1"/>
    </source>
</evidence>
<organism evidence="1 2">
    <name type="scientific">Trifolium medium</name>
    <dbReference type="NCBI Taxonomy" id="97028"/>
    <lineage>
        <taxon>Eukaryota</taxon>
        <taxon>Viridiplantae</taxon>
        <taxon>Streptophyta</taxon>
        <taxon>Embryophyta</taxon>
        <taxon>Tracheophyta</taxon>
        <taxon>Spermatophyta</taxon>
        <taxon>Magnoliopsida</taxon>
        <taxon>eudicotyledons</taxon>
        <taxon>Gunneridae</taxon>
        <taxon>Pentapetalae</taxon>
        <taxon>rosids</taxon>
        <taxon>fabids</taxon>
        <taxon>Fabales</taxon>
        <taxon>Fabaceae</taxon>
        <taxon>Papilionoideae</taxon>
        <taxon>50 kb inversion clade</taxon>
        <taxon>NPAAA clade</taxon>
        <taxon>Hologalegina</taxon>
        <taxon>IRL clade</taxon>
        <taxon>Trifolieae</taxon>
        <taxon>Trifolium</taxon>
    </lineage>
</organism>
<proteinExistence type="predicted"/>
<name>A0A392PIW4_9FABA</name>
<sequence>MKSAGSNIAFAAVAEISDSILRGAEANGFDGLVIGFHQGILKLAMEPSVLGTALMEGGPDRKILLDRSPGVDEVLILNNLVASTVF</sequence>
<dbReference type="Proteomes" id="UP000265520">
    <property type="component" value="Unassembled WGS sequence"/>
</dbReference>
<protein>
    <submittedName>
        <fullName evidence="1">Vacuolar protein sorting-associated protein</fullName>
    </submittedName>
</protein>
<accession>A0A392PIW4</accession>
<keyword evidence="2" id="KW-1185">Reference proteome</keyword>
<reference evidence="1 2" key="1">
    <citation type="journal article" date="2018" name="Front. Plant Sci.">
        <title>Red Clover (Trifolium pratense) and Zigzag Clover (T. medium) - A Picture of Genomic Similarities and Differences.</title>
        <authorList>
            <person name="Dluhosova J."/>
            <person name="Istvanek J."/>
            <person name="Nedelnik J."/>
            <person name="Repkova J."/>
        </authorList>
    </citation>
    <scope>NUCLEOTIDE SEQUENCE [LARGE SCALE GENOMIC DNA]</scope>
    <source>
        <strain evidence="2">cv. 10/8</strain>
        <tissue evidence="1">Leaf</tissue>
    </source>
</reference>
<evidence type="ECO:0000313" key="2">
    <source>
        <dbReference type="Proteomes" id="UP000265520"/>
    </source>
</evidence>
<dbReference type="AlphaFoldDB" id="A0A392PIW4"/>